<dbReference type="EMBL" id="VIGC01000029">
    <property type="protein sequence ID" value="TQE94020.1"/>
    <property type="molecule type" value="Genomic_DNA"/>
</dbReference>
<dbReference type="GO" id="GO:0003677">
    <property type="term" value="F:DNA binding"/>
    <property type="evidence" value="ECO:0007669"/>
    <property type="project" value="UniProtKB-KW"/>
</dbReference>
<dbReference type="InterPro" id="IPR011576">
    <property type="entry name" value="Pyridox_Oxase_N"/>
</dbReference>
<dbReference type="RefSeq" id="WP_141611704.1">
    <property type="nucleotide sequence ID" value="NZ_VIGC02000029.1"/>
</dbReference>
<dbReference type="Gene3D" id="1.10.10.10">
    <property type="entry name" value="Winged helix-like DNA-binding domain superfamily/Winged helix DNA-binding domain"/>
    <property type="match status" value="1"/>
</dbReference>
<keyword evidence="1" id="KW-0805">Transcription regulation</keyword>
<keyword evidence="3" id="KW-0804">Transcription</keyword>
<sequence>MATYQPVPAAERTLQLLEHLAAAPDGLSAGELERRLGIPRSALYGLLNTLRQRGYVEQPVPRGPYLPGPRLAVLAAPAGPHTLAALFTAETGRAFPETVVLMVLDGDEAVVVAEAPANHTVRAVYPVGLRLPAGRCAGGQVLLAGRSAGDSLTQVHREAAAQHRRADVVELAVPICADGIHADAALVLVTPAFRWHEERRDALLFQLRATAARISHRLGAVAYHPYGGSGSTSPGQSIPLEAEERDHFLAGPWAARLACVRPDGQPHVVPVWYEWREGAFWIAAWPDSRWARYVAANAHVALTVDEPWPPLRRVLARGPAEAFSDADAGLFQRISARYLGPAGGAPQSTAGWRAFRIVPHHLSAWRQP</sequence>
<keyword evidence="2" id="KW-0238">DNA-binding</keyword>
<evidence type="ECO:0000256" key="3">
    <source>
        <dbReference type="ARBA" id="ARBA00023163"/>
    </source>
</evidence>
<organism evidence="5 6">
    <name type="scientific">Litorilinea aerophila</name>
    <dbReference type="NCBI Taxonomy" id="1204385"/>
    <lineage>
        <taxon>Bacteria</taxon>
        <taxon>Bacillati</taxon>
        <taxon>Chloroflexota</taxon>
        <taxon>Caldilineae</taxon>
        <taxon>Caldilineales</taxon>
        <taxon>Caldilineaceae</taxon>
        <taxon>Litorilinea</taxon>
    </lineage>
</organism>
<keyword evidence="6" id="KW-1185">Reference proteome</keyword>
<accession>A0A540VB74</accession>
<comment type="caution">
    <text evidence="5">The sequence shown here is derived from an EMBL/GenBank/DDBJ whole genome shotgun (WGS) entry which is preliminary data.</text>
</comment>
<dbReference type="SUPFAM" id="SSF46785">
    <property type="entry name" value="Winged helix' DNA-binding domain"/>
    <property type="match status" value="1"/>
</dbReference>
<dbReference type="Gene3D" id="3.30.450.40">
    <property type="match status" value="2"/>
</dbReference>
<dbReference type="SUPFAM" id="SSF50475">
    <property type="entry name" value="FMN-binding split barrel"/>
    <property type="match status" value="1"/>
</dbReference>
<dbReference type="OrthoDB" id="159383at2"/>
<dbReference type="Proteomes" id="UP000317371">
    <property type="component" value="Unassembled WGS sequence"/>
</dbReference>
<dbReference type="PANTHER" id="PTHR30136:SF35">
    <property type="entry name" value="HTH-TYPE TRANSCRIPTIONAL REGULATOR RV1719"/>
    <property type="match status" value="1"/>
</dbReference>
<dbReference type="Pfam" id="PF09339">
    <property type="entry name" value="HTH_IclR"/>
    <property type="match status" value="1"/>
</dbReference>
<protein>
    <submittedName>
        <fullName evidence="5">Helix-turn-helix domain-containing protein</fullName>
    </submittedName>
</protein>
<dbReference type="InterPro" id="IPR005471">
    <property type="entry name" value="Tscrpt_reg_IclR_N"/>
</dbReference>
<evidence type="ECO:0000256" key="2">
    <source>
        <dbReference type="ARBA" id="ARBA00023125"/>
    </source>
</evidence>
<dbReference type="AlphaFoldDB" id="A0A540VB74"/>
<dbReference type="SMART" id="SM00346">
    <property type="entry name" value="HTH_ICLR"/>
    <property type="match status" value="1"/>
</dbReference>
<dbReference type="GO" id="GO:0003700">
    <property type="term" value="F:DNA-binding transcription factor activity"/>
    <property type="evidence" value="ECO:0007669"/>
    <property type="project" value="TreeGrafter"/>
</dbReference>
<dbReference type="InterPro" id="IPR036388">
    <property type="entry name" value="WH-like_DNA-bd_sf"/>
</dbReference>
<feature type="domain" description="HTH iclR-type" evidence="4">
    <location>
        <begin position="7"/>
        <end position="69"/>
    </location>
</feature>
<dbReference type="Pfam" id="PF01243">
    <property type="entry name" value="PNPOx_N"/>
    <property type="match status" value="1"/>
</dbReference>
<evidence type="ECO:0000259" key="4">
    <source>
        <dbReference type="PROSITE" id="PS51077"/>
    </source>
</evidence>
<dbReference type="InterPro" id="IPR050707">
    <property type="entry name" value="HTH_MetabolicPath_Reg"/>
</dbReference>
<dbReference type="InterPro" id="IPR014757">
    <property type="entry name" value="Tscrpt_reg_IclR_C"/>
</dbReference>
<dbReference type="SUPFAM" id="SSF55781">
    <property type="entry name" value="GAF domain-like"/>
    <property type="match status" value="1"/>
</dbReference>
<dbReference type="InterPro" id="IPR012349">
    <property type="entry name" value="Split_barrel_FMN-bd"/>
</dbReference>
<dbReference type="PANTHER" id="PTHR30136">
    <property type="entry name" value="HELIX-TURN-HELIX TRANSCRIPTIONAL REGULATOR, ICLR FAMILY"/>
    <property type="match status" value="1"/>
</dbReference>
<dbReference type="Pfam" id="PF01614">
    <property type="entry name" value="IclR_C"/>
    <property type="match status" value="1"/>
</dbReference>
<evidence type="ECO:0000256" key="1">
    <source>
        <dbReference type="ARBA" id="ARBA00023015"/>
    </source>
</evidence>
<reference evidence="5 6" key="1">
    <citation type="submission" date="2019-06" db="EMBL/GenBank/DDBJ databases">
        <title>Genome sequence of Litorilinea aerophila BAA-2444.</title>
        <authorList>
            <person name="Maclea K.S."/>
            <person name="Maurais E.G."/>
            <person name="Iannazzi L.C."/>
        </authorList>
    </citation>
    <scope>NUCLEOTIDE SEQUENCE [LARGE SCALE GENOMIC DNA]</scope>
    <source>
        <strain evidence="5 6">ATCC BAA-2444</strain>
    </source>
</reference>
<dbReference type="GO" id="GO:0045892">
    <property type="term" value="P:negative regulation of DNA-templated transcription"/>
    <property type="evidence" value="ECO:0007669"/>
    <property type="project" value="TreeGrafter"/>
</dbReference>
<evidence type="ECO:0000313" key="6">
    <source>
        <dbReference type="Proteomes" id="UP000317371"/>
    </source>
</evidence>
<proteinExistence type="predicted"/>
<gene>
    <name evidence="5" type="ORF">FKZ61_18775</name>
</gene>
<evidence type="ECO:0000313" key="5">
    <source>
        <dbReference type="EMBL" id="TQE94020.1"/>
    </source>
</evidence>
<dbReference type="InParanoid" id="A0A540VB74"/>
<dbReference type="PROSITE" id="PS51077">
    <property type="entry name" value="HTH_ICLR"/>
    <property type="match status" value="1"/>
</dbReference>
<dbReference type="InterPro" id="IPR029016">
    <property type="entry name" value="GAF-like_dom_sf"/>
</dbReference>
<dbReference type="InterPro" id="IPR036390">
    <property type="entry name" value="WH_DNA-bd_sf"/>
</dbReference>
<dbReference type="Gene3D" id="2.30.110.10">
    <property type="entry name" value="Electron Transport, Fmn-binding Protein, Chain A"/>
    <property type="match status" value="1"/>
</dbReference>
<name>A0A540VB74_9CHLR</name>